<feature type="transmembrane region" description="Helical" evidence="5">
    <location>
        <begin position="148"/>
        <end position="167"/>
    </location>
</feature>
<keyword evidence="6" id="KW-1185">Reference proteome</keyword>
<dbReference type="PANTHER" id="PTHR20661">
    <property type="entry name" value="PHOSPHATIDYLINOSITOL-GLYCAN BIOSYNTHESIS CLASS W PROTEIN"/>
    <property type="match status" value="1"/>
</dbReference>
<feature type="transmembrane region" description="Helical" evidence="5">
    <location>
        <begin position="340"/>
        <end position="365"/>
    </location>
</feature>
<keyword evidence="5" id="KW-0256">Endoplasmic reticulum</keyword>
<comment type="similarity">
    <text evidence="5">Belongs to the PIGW family.</text>
</comment>
<evidence type="ECO:0000313" key="7">
    <source>
        <dbReference type="RefSeq" id="XP_064076671.1"/>
    </source>
</evidence>
<comment type="subcellular location">
    <subcellularLocation>
        <location evidence="5">Endoplasmic reticulum membrane</location>
        <topology evidence="5">Multi-pass membrane protein</topology>
    </subcellularLocation>
    <subcellularLocation>
        <location evidence="1">Membrane</location>
        <topology evidence="1">Multi-pass membrane protein</topology>
    </subcellularLocation>
</comment>
<accession>A0ABM4AZE2</accession>
<feature type="transmembrane region" description="Helical" evidence="5">
    <location>
        <begin position="308"/>
        <end position="328"/>
    </location>
</feature>
<dbReference type="Proteomes" id="UP001652626">
    <property type="component" value="Chromosome 4"/>
</dbReference>
<feature type="transmembrane region" description="Helical" evidence="5">
    <location>
        <begin position="279"/>
        <end position="296"/>
    </location>
</feature>
<feature type="transmembrane region" description="Helical" evidence="5">
    <location>
        <begin position="414"/>
        <end position="432"/>
    </location>
</feature>
<dbReference type="EC" id="2.3.-.-" evidence="5"/>
<evidence type="ECO:0000256" key="5">
    <source>
        <dbReference type="RuleBase" id="RU280819"/>
    </source>
</evidence>
<evidence type="ECO:0000256" key="1">
    <source>
        <dbReference type="ARBA" id="ARBA00004141"/>
    </source>
</evidence>
<evidence type="ECO:0000256" key="2">
    <source>
        <dbReference type="ARBA" id="ARBA00022692"/>
    </source>
</evidence>
<feature type="transmembrane region" description="Helical" evidence="5">
    <location>
        <begin position="20"/>
        <end position="40"/>
    </location>
</feature>
<keyword evidence="3 5" id="KW-1133">Transmembrane helix</keyword>
<keyword evidence="2 5" id="KW-0812">Transmembrane</keyword>
<feature type="transmembrane region" description="Helical" evidence="5">
    <location>
        <begin position="112"/>
        <end position="133"/>
    </location>
</feature>
<reference evidence="7" key="1">
    <citation type="submission" date="2025-08" db="UniProtKB">
        <authorList>
            <consortium name="RefSeq"/>
        </authorList>
    </citation>
    <scope>IDENTIFICATION</scope>
    <source>
        <tissue evidence="7">Whole body</tissue>
    </source>
</reference>
<dbReference type="RefSeq" id="XP_064076671.1">
    <property type="nucleotide sequence ID" value="XM_064220601.1"/>
</dbReference>
<keyword evidence="4 5" id="KW-0472">Membrane</keyword>
<evidence type="ECO:0000313" key="6">
    <source>
        <dbReference type="Proteomes" id="UP001652626"/>
    </source>
</evidence>
<comment type="pathway">
    <text evidence="5">Glycolipid biosynthesis; glycosylphosphatidylinositol-anchor biosynthesis.</text>
</comment>
<evidence type="ECO:0000256" key="4">
    <source>
        <dbReference type="ARBA" id="ARBA00023136"/>
    </source>
</evidence>
<feature type="transmembrane region" description="Helical" evidence="5">
    <location>
        <begin position="219"/>
        <end position="236"/>
    </location>
</feature>
<organism evidence="6 7">
    <name type="scientific">Vanessa tameamea</name>
    <name type="common">Kamehameha butterfly</name>
    <dbReference type="NCBI Taxonomy" id="334116"/>
    <lineage>
        <taxon>Eukaryota</taxon>
        <taxon>Metazoa</taxon>
        <taxon>Ecdysozoa</taxon>
        <taxon>Arthropoda</taxon>
        <taxon>Hexapoda</taxon>
        <taxon>Insecta</taxon>
        <taxon>Pterygota</taxon>
        <taxon>Neoptera</taxon>
        <taxon>Endopterygota</taxon>
        <taxon>Lepidoptera</taxon>
        <taxon>Glossata</taxon>
        <taxon>Ditrysia</taxon>
        <taxon>Papilionoidea</taxon>
        <taxon>Nymphalidae</taxon>
        <taxon>Nymphalinae</taxon>
        <taxon>Vanessa</taxon>
    </lineage>
</organism>
<keyword evidence="5" id="KW-0012">Acyltransferase</keyword>
<comment type="function">
    <text evidence="5">A acetyltransferase, which acetylates the inositol ring of phosphatidylinositol during biosynthesis of GPI-anchor.</text>
</comment>
<feature type="transmembrane region" description="Helical" evidence="5">
    <location>
        <begin position="52"/>
        <end position="70"/>
    </location>
</feature>
<sequence>MNNTAYKEYHESFMLNNNGSTAVHTCLCIYFTLQCALLCAIKQIRNNTKRYISEYLIIILPMILAHTVLSDYIYELNIAVFILLTYEIAKNYNNIDVHKTLTSGNVYLNNKIHLITCLRGLTYLITGLCILAVDFRDFPRHLAKTEKYGYSLMDTGVGLFVLISGLVHKDVNKNNYQTVLKSNTKFVLILLLLGIVRYLSVKKLDYQVHVSEYGVHWNFFFTLAICKLFSTILLILSSRVLVLCIVVIISHELFLYNGVQDWVFSDTKRIRFIDANREGISSSLGYVALYLFAAYLKKELMKTSHNRYCILRNLLSSSVILLIISIAVNRIRPISRTLANAGYCSYISTVLAFGVTIIYFIEVIFQGNKKTRFEVPLILAAINNNGLLYFLIANLSTGIINLTLQTFLVSSPTTFVILNCYMIFTIYLTIYLNKKGIKL</sequence>
<keyword evidence="5" id="KW-0337">GPI-anchor biosynthesis</keyword>
<evidence type="ECO:0000256" key="3">
    <source>
        <dbReference type="ARBA" id="ARBA00022989"/>
    </source>
</evidence>
<proteinExistence type="inferred from homology"/>
<feature type="transmembrane region" description="Helical" evidence="5">
    <location>
        <begin position="179"/>
        <end position="199"/>
    </location>
</feature>
<dbReference type="InterPro" id="IPR009447">
    <property type="entry name" value="PIGW/GWT1"/>
</dbReference>
<protein>
    <recommendedName>
        <fullName evidence="5">Phosphatidylinositol-glycan biosynthesis class W protein</fullName>
        <ecNumber evidence="5">2.3.-.-</ecNumber>
    </recommendedName>
</protein>
<dbReference type="PIRSF" id="PIRSF017321">
    <property type="entry name" value="GWT1"/>
    <property type="match status" value="1"/>
</dbReference>
<feature type="transmembrane region" description="Helical" evidence="5">
    <location>
        <begin position="76"/>
        <end position="92"/>
    </location>
</feature>
<dbReference type="GeneID" id="113395830"/>
<dbReference type="PANTHER" id="PTHR20661:SF0">
    <property type="entry name" value="PHOSPHATIDYLINOSITOL-GLYCAN BIOSYNTHESIS CLASS W PROTEIN"/>
    <property type="match status" value="1"/>
</dbReference>
<dbReference type="Pfam" id="PF06423">
    <property type="entry name" value="GWT1"/>
    <property type="match status" value="1"/>
</dbReference>
<keyword evidence="5" id="KW-0808">Transferase</keyword>
<gene>
    <name evidence="7" type="primary">LOC113395830</name>
</gene>
<name>A0ABM4AZE2_VANTA</name>
<feature type="transmembrane region" description="Helical" evidence="5">
    <location>
        <begin position="386"/>
        <end position="408"/>
    </location>
</feature>
<feature type="transmembrane region" description="Helical" evidence="5">
    <location>
        <begin position="241"/>
        <end position="259"/>
    </location>
</feature>